<evidence type="ECO:0000313" key="1">
    <source>
        <dbReference type="EMBL" id="KKL61859.1"/>
    </source>
</evidence>
<name>A0A0F9DJQ2_9ZZZZ</name>
<accession>A0A0F9DJQ2</accession>
<dbReference type="EMBL" id="LAZR01028682">
    <property type="protein sequence ID" value="KKL61859.1"/>
    <property type="molecule type" value="Genomic_DNA"/>
</dbReference>
<proteinExistence type="predicted"/>
<gene>
    <name evidence="1" type="ORF">LCGC14_2191080</name>
</gene>
<reference evidence="1" key="1">
    <citation type="journal article" date="2015" name="Nature">
        <title>Complex archaea that bridge the gap between prokaryotes and eukaryotes.</title>
        <authorList>
            <person name="Spang A."/>
            <person name="Saw J.H."/>
            <person name="Jorgensen S.L."/>
            <person name="Zaremba-Niedzwiedzka K."/>
            <person name="Martijn J."/>
            <person name="Lind A.E."/>
            <person name="van Eijk R."/>
            <person name="Schleper C."/>
            <person name="Guy L."/>
            <person name="Ettema T.J."/>
        </authorList>
    </citation>
    <scope>NUCLEOTIDE SEQUENCE</scope>
</reference>
<protein>
    <submittedName>
        <fullName evidence="1">Uncharacterized protein</fullName>
    </submittedName>
</protein>
<dbReference type="AlphaFoldDB" id="A0A0F9DJQ2"/>
<sequence length="79" mass="8975">MSIAQSFNLPQFEDTYDGLKMRQLCEELIRGWAEITRTFDWVMSNQESLQWQDTAGDATSGDGCDDKCSTGPRYCVTPQ</sequence>
<organism evidence="1">
    <name type="scientific">marine sediment metagenome</name>
    <dbReference type="NCBI Taxonomy" id="412755"/>
    <lineage>
        <taxon>unclassified sequences</taxon>
        <taxon>metagenomes</taxon>
        <taxon>ecological metagenomes</taxon>
    </lineage>
</organism>
<comment type="caution">
    <text evidence="1">The sequence shown here is derived from an EMBL/GenBank/DDBJ whole genome shotgun (WGS) entry which is preliminary data.</text>
</comment>